<dbReference type="AlphaFoldDB" id="A0A4Z0A2U9"/>
<dbReference type="EMBL" id="SFCI01000220">
    <property type="protein sequence ID" value="TFY81356.1"/>
    <property type="molecule type" value="Genomic_DNA"/>
</dbReference>
<dbReference type="Proteomes" id="UP000298061">
    <property type="component" value="Unassembled WGS sequence"/>
</dbReference>
<keyword evidence="2" id="KW-1185">Reference proteome</keyword>
<accession>A0A4Z0A2U9</accession>
<reference evidence="1 2" key="1">
    <citation type="submission" date="2019-02" db="EMBL/GenBank/DDBJ databases">
        <title>Genome sequencing of the rare red list fungi Hericium alpestre (H. flagellum).</title>
        <authorList>
            <person name="Buettner E."/>
            <person name="Kellner H."/>
        </authorList>
    </citation>
    <scope>NUCLEOTIDE SEQUENCE [LARGE SCALE GENOMIC DNA]</scope>
    <source>
        <strain evidence="1 2">DSM 108284</strain>
    </source>
</reference>
<gene>
    <name evidence="1" type="ORF">EWM64_g2651</name>
</gene>
<sequence>MREVTTPRALRTITRLTNILRLCMGISDDKPVDSSVPQTVITNNTTEILNLDLRTPVLSVNILNSLYYPSLKSFNLSLPDYADPDTVSFRARAEPEDEYDDPDFDTFDGVALDFYWNQTLEPDFCGSHIIFPILELFKDIEILKISDSNSLGRDILVSADPNWRGLHLYRRDYCPLPKLTKLVIKSEKIRMFGGTLLRVLLAFVTYRRDMYEDAAIGEIDFARCNGYSAYITSQLEQHDVDVTWDGIYVEPCALDETRMGRSMRHVFSKRVALPGTVNRTFLFATQHLVLAPFALLILCNHYFKHLFSAKDPDIVNLRKSTNLALRFI</sequence>
<protein>
    <submittedName>
        <fullName evidence="1">Uncharacterized protein</fullName>
    </submittedName>
</protein>
<name>A0A4Z0A2U9_9AGAM</name>
<comment type="caution">
    <text evidence="1">The sequence shown here is derived from an EMBL/GenBank/DDBJ whole genome shotgun (WGS) entry which is preliminary data.</text>
</comment>
<evidence type="ECO:0000313" key="2">
    <source>
        <dbReference type="Proteomes" id="UP000298061"/>
    </source>
</evidence>
<organism evidence="1 2">
    <name type="scientific">Hericium alpestre</name>
    <dbReference type="NCBI Taxonomy" id="135208"/>
    <lineage>
        <taxon>Eukaryota</taxon>
        <taxon>Fungi</taxon>
        <taxon>Dikarya</taxon>
        <taxon>Basidiomycota</taxon>
        <taxon>Agaricomycotina</taxon>
        <taxon>Agaricomycetes</taxon>
        <taxon>Russulales</taxon>
        <taxon>Hericiaceae</taxon>
        <taxon>Hericium</taxon>
    </lineage>
</organism>
<evidence type="ECO:0000313" key="1">
    <source>
        <dbReference type="EMBL" id="TFY81356.1"/>
    </source>
</evidence>
<proteinExistence type="predicted"/>